<protein>
    <submittedName>
        <fullName evidence="1">Uncharacterized protein</fullName>
    </submittedName>
</protein>
<proteinExistence type="predicted"/>
<sequence length="252" mass="28987">MANRPSFMQDFINLYRKHKCLWKIKDSTYANRALRTKAYEELLDLYKTVDVEATLESVKNKINNMRSAFRKELKKVKLSKKSGTSPDETYTPSLWYYDSLLFTADQEECRETFSSSMDMQDESEKVDNEENEGIPKLKMVNKSVSSKVTNKKKGKSIAKKNVTPKVSKKNVKKQESSDSSEEDEDLVLDDDSDLDCDIGEEEADCMFCSGFFSDDHAGEQWIQCSKCFKWAHCDCANIGRKDTYICDFCLDA</sequence>
<organism evidence="1 2">
    <name type="scientific">Holotrichia oblita</name>
    <name type="common">Chafer beetle</name>
    <dbReference type="NCBI Taxonomy" id="644536"/>
    <lineage>
        <taxon>Eukaryota</taxon>
        <taxon>Metazoa</taxon>
        <taxon>Ecdysozoa</taxon>
        <taxon>Arthropoda</taxon>
        <taxon>Hexapoda</taxon>
        <taxon>Insecta</taxon>
        <taxon>Pterygota</taxon>
        <taxon>Neoptera</taxon>
        <taxon>Endopterygota</taxon>
        <taxon>Coleoptera</taxon>
        <taxon>Polyphaga</taxon>
        <taxon>Scarabaeiformia</taxon>
        <taxon>Scarabaeidae</taxon>
        <taxon>Melolonthinae</taxon>
        <taxon>Holotrichia</taxon>
    </lineage>
</organism>
<accession>A0ACB9SK97</accession>
<dbReference type="Proteomes" id="UP001056778">
    <property type="component" value="Chromosome 9"/>
</dbReference>
<comment type="caution">
    <text evidence="1">The sequence shown here is derived from an EMBL/GenBank/DDBJ whole genome shotgun (WGS) entry which is preliminary data.</text>
</comment>
<evidence type="ECO:0000313" key="2">
    <source>
        <dbReference type="Proteomes" id="UP001056778"/>
    </source>
</evidence>
<keyword evidence="2" id="KW-1185">Reference proteome</keyword>
<name>A0ACB9SK97_HOLOL</name>
<dbReference type="EMBL" id="CM043023">
    <property type="protein sequence ID" value="KAI4455223.1"/>
    <property type="molecule type" value="Genomic_DNA"/>
</dbReference>
<gene>
    <name evidence="1" type="ORF">MML48_9g00018651</name>
</gene>
<evidence type="ECO:0000313" key="1">
    <source>
        <dbReference type="EMBL" id="KAI4455223.1"/>
    </source>
</evidence>
<reference evidence="1" key="1">
    <citation type="submission" date="2022-04" db="EMBL/GenBank/DDBJ databases">
        <title>Chromosome-scale genome assembly of Holotrichia oblita Faldermann.</title>
        <authorList>
            <person name="Rongchong L."/>
        </authorList>
    </citation>
    <scope>NUCLEOTIDE SEQUENCE</scope>
    <source>
        <strain evidence="1">81SQS9</strain>
    </source>
</reference>